<keyword evidence="10" id="KW-0066">ATP synthesis</keyword>
<keyword evidence="9 11" id="KW-0472">Membrane</keyword>
<dbReference type="GO" id="GO:0006754">
    <property type="term" value="P:ATP biosynthetic process"/>
    <property type="evidence" value="ECO:0007669"/>
    <property type="project" value="UniProtKB-KW"/>
</dbReference>
<dbReference type="PANTHER" id="PTHR36465">
    <property type="entry name" value="UBIQUINOL-CYTOCHROME-C REDUCTASE COMPLEX ASSEMBLY FACTOR 3"/>
    <property type="match status" value="1"/>
</dbReference>
<evidence type="ECO:0000313" key="12">
    <source>
        <dbReference type="EMBL" id="KAK1148596.1"/>
    </source>
</evidence>
<dbReference type="Proteomes" id="UP001230051">
    <property type="component" value="Unassembled WGS sequence"/>
</dbReference>
<comment type="function">
    <text evidence="1">Required for the assembly of the ubiquinol-cytochrome c reductase complex (mitochondrial respiratory chain complex III or cytochrome b-c1 complex), mediating cytochrome b recruitment and probably stabilization within the complex. Thereby, plays an important role in ATP production by mitochondria. Cardiolipin-binding protein, it may also control the cardiolipin composition of mitochondria membranes and their morphology.</text>
</comment>
<dbReference type="GO" id="GO:0005743">
    <property type="term" value="C:mitochondrial inner membrane"/>
    <property type="evidence" value="ECO:0007669"/>
    <property type="project" value="UniProtKB-SubCell"/>
</dbReference>
<dbReference type="GO" id="GO:0034551">
    <property type="term" value="P:mitochondrial respiratory chain complex III assembly"/>
    <property type="evidence" value="ECO:0007669"/>
    <property type="project" value="InterPro"/>
</dbReference>
<evidence type="ECO:0000256" key="1">
    <source>
        <dbReference type="ARBA" id="ARBA00002879"/>
    </source>
</evidence>
<evidence type="ECO:0000256" key="8">
    <source>
        <dbReference type="ARBA" id="ARBA00023128"/>
    </source>
</evidence>
<evidence type="ECO:0000313" key="13">
    <source>
        <dbReference type="Proteomes" id="UP001230051"/>
    </source>
</evidence>
<comment type="similarity">
    <text evidence="3">Belongs to the UQCC3 family.</text>
</comment>
<evidence type="ECO:0000256" key="6">
    <source>
        <dbReference type="ARBA" id="ARBA00022792"/>
    </source>
</evidence>
<keyword evidence="6" id="KW-0999">Mitochondrion inner membrane</keyword>
<dbReference type="Pfam" id="PF15141">
    <property type="entry name" value="UQCC3"/>
    <property type="match status" value="1"/>
</dbReference>
<feature type="transmembrane region" description="Helical" evidence="11">
    <location>
        <begin position="6"/>
        <end position="24"/>
    </location>
</feature>
<dbReference type="InterPro" id="IPR027896">
    <property type="entry name" value="UQCC3"/>
</dbReference>
<evidence type="ECO:0000256" key="2">
    <source>
        <dbReference type="ARBA" id="ARBA00004434"/>
    </source>
</evidence>
<evidence type="ECO:0000256" key="5">
    <source>
        <dbReference type="ARBA" id="ARBA00022692"/>
    </source>
</evidence>
<keyword evidence="8" id="KW-0496">Mitochondrion</keyword>
<reference evidence="12" key="1">
    <citation type="submission" date="2022-02" db="EMBL/GenBank/DDBJ databases">
        <title>Atlantic sturgeon de novo genome assembly.</title>
        <authorList>
            <person name="Stock M."/>
            <person name="Klopp C."/>
            <person name="Guiguen Y."/>
            <person name="Cabau C."/>
            <person name="Parinello H."/>
            <person name="Santidrian Yebra-Pimentel E."/>
            <person name="Kuhl H."/>
            <person name="Dirks R.P."/>
            <person name="Guessner J."/>
            <person name="Wuertz S."/>
            <person name="Du K."/>
            <person name="Schartl M."/>
        </authorList>
    </citation>
    <scope>NUCLEOTIDE SEQUENCE</scope>
    <source>
        <strain evidence="12">STURGEONOMICS-FGT-2020</strain>
        <tissue evidence="12">Whole blood</tissue>
    </source>
</reference>
<keyword evidence="13" id="KW-1185">Reference proteome</keyword>
<keyword evidence="5 11" id="KW-0812">Transmembrane</keyword>
<evidence type="ECO:0000256" key="9">
    <source>
        <dbReference type="ARBA" id="ARBA00023136"/>
    </source>
</evidence>
<comment type="subcellular location">
    <subcellularLocation>
        <location evidence="2">Mitochondrion inner membrane</location>
        <topology evidence="2">Single-pass membrane protein</topology>
    </subcellularLocation>
</comment>
<dbReference type="EMBL" id="JAGXEW010000089">
    <property type="protein sequence ID" value="KAK1148596.1"/>
    <property type="molecule type" value="Genomic_DNA"/>
</dbReference>
<keyword evidence="7 11" id="KW-1133">Transmembrane helix</keyword>
<organism evidence="12 13">
    <name type="scientific">Acipenser oxyrinchus oxyrinchus</name>
    <dbReference type="NCBI Taxonomy" id="40147"/>
    <lineage>
        <taxon>Eukaryota</taxon>
        <taxon>Metazoa</taxon>
        <taxon>Chordata</taxon>
        <taxon>Craniata</taxon>
        <taxon>Vertebrata</taxon>
        <taxon>Euteleostomi</taxon>
        <taxon>Actinopterygii</taxon>
        <taxon>Chondrostei</taxon>
        <taxon>Acipenseriformes</taxon>
        <taxon>Acipenseridae</taxon>
        <taxon>Acipenser</taxon>
    </lineage>
</organism>
<accession>A0AAD8FP89</accession>
<evidence type="ECO:0000256" key="3">
    <source>
        <dbReference type="ARBA" id="ARBA00006970"/>
    </source>
</evidence>
<protein>
    <recommendedName>
        <fullName evidence="4">Ubiquinol-cytochrome-c reductase complex assembly factor 3</fullName>
    </recommendedName>
</protein>
<sequence>MSSIKWITNSGILFGAIGMVYGFWTMTSPGEERKKNIIKDLPEANPLRMEESQRLTALQLRVLKEAAETEDNISRRYSK</sequence>
<evidence type="ECO:0000256" key="4">
    <source>
        <dbReference type="ARBA" id="ARBA00016475"/>
    </source>
</evidence>
<evidence type="ECO:0000256" key="7">
    <source>
        <dbReference type="ARBA" id="ARBA00022989"/>
    </source>
</evidence>
<dbReference type="AlphaFoldDB" id="A0AAD8FP89"/>
<evidence type="ECO:0000256" key="10">
    <source>
        <dbReference type="ARBA" id="ARBA00023310"/>
    </source>
</evidence>
<gene>
    <name evidence="12" type="ORF">AOXY_G35111</name>
</gene>
<comment type="caution">
    <text evidence="12">The sequence shown here is derived from an EMBL/GenBank/DDBJ whole genome shotgun (WGS) entry which is preliminary data.</text>
</comment>
<dbReference type="PANTHER" id="PTHR36465:SF1">
    <property type="entry name" value="UBIQUINOL-CYTOCHROME-C REDUCTASE COMPLEX ASSEMBLY FACTOR 3"/>
    <property type="match status" value="1"/>
</dbReference>
<name>A0AAD8FP89_ACIOX</name>
<evidence type="ECO:0000256" key="11">
    <source>
        <dbReference type="SAM" id="Phobius"/>
    </source>
</evidence>
<proteinExistence type="inferred from homology"/>